<proteinExistence type="predicted"/>
<gene>
    <name evidence="2" type="ORF">SAMN04488095_1250</name>
</gene>
<evidence type="ECO:0000256" key="1">
    <source>
        <dbReference type="SAM" id="SignalP"/>
    </source>
</evidence>
<organism evidence="2 3">
    <name type="scientific">Jannaschia pohangensis</name>
    <dbReference type="NCBI Taxonomy" id="390807"/>
    <lineage>
        <taxon>Bacteria</taxon>
        <taxon>Pseudomonadati</taxon>
        <taxon>Pseudomonadota</taxon>
        <taxon>Alphaproteobacteria</taxon>
        <taxon>Rhodobacterales</taxon>
        <taxon>Roseobacteraceae</taxon>
        <taxon>Jannaschia</taxon>
    </lineage>
</organism>
<dbReference type="AlphaFoldDB" id="A0A1I3J8X0"/>
<keyword evidence="3" id="KW-1185">Reference proteome</keyword>
<protein>
    <recommendedName>
        <fullName evidence="4">DUF732 domain-containing protein</fullName>
    </recommendedName>
</protein>
<dbReference type="Proteomes" id="UP000199110">
    <property type="component" value="Unassembled WGS sequence"/>
</dbReference>
<reference evidence="2 3" key="1">
    <citation type="submission" date="2016-10" db="EMBL/GenBank/DDBJ databases">
        <authorList>
            <person name="de Groot N.N."/>
        </authorList>
    </citation>
    <scope>NUCLEOTIDE SEQUENCE [LARGE SCALE GENOMIC DNA]</scope>
    <source>
        <strain evidence="2 3">DSM 19073</strain>
    </source>
</reference>
<evidence type="ECO:0008006" key="4">
    <source>
        <dbReference type="Google" id="ProtNLM"/>
    </source>
</evidence>
<feature type="signal peptide" evidence="1">
    <location>
        <begin position="1"/>
        <end position="19"/>
    </location>
</feature>
<evidence type="ECO:0000313" key="2">
    <source>
        <dbReference type="EMBL" id="SFI56692.1"/>
    </source>
</evidence>
<feature type="chain" id="PRO_5011509998" description="DUF732 domain-containing protein" evidence="1">
    <location>
        <begin position="20"/>
        <end position="139"/>
    </location>
</feature>
<dbReference type="EMBL" id="FORA01000001">
    <property type="protein sequence ID" value="SFI56692.1"/>
    <property type="molecule type" value="Genomic_DNA"/>
</dbReference>
<accession>A0A1I3J8X0</accession>
<sequence length="139" mass="14897">MILGLSGMSLALGVMVAQATLAPVITTEDALREAVSQAGFDASICPDGWAADHAALLDVAESEVTAWYLQDALTLSDQDVIAAVGYYVTHPKDFRRIEGMALTRTQIMLCIAESRRLTTPLHELIPPELRTAELAAEAS</sequence>
<keyword evidence="1" id="KW-0732">Signal</keyword>
<evidence type="ECO:0000313" key="3">
    <source>
        <dbReference type="Proteomes" id="UP000199110"/>
    </source>
</evidence>
<name>A0A1I3J8X0_9RHOB</name>